<evidence type="ECO:0000313" key="4">
    <source>
        <dbReference type="EMBL" id="MBN9645014.1"/>
    </source>
</evidence>
<dbReference type="PANTHER" id="PTHR10612:SF34">
    <property type="entry name" value="APOLIPOPROTEIN D"/>
    <property type="match status" value="1"/>
</dbReference>
<feature type="signal peptide" evidence="2">
    <location>
        <begin position="1"/>
        <end position="25"/>
    </location>
</feature>
<dbReference type="GO" id="GO:0006950">
    <property type="term" value="P:response to stress"/>
    <property type="evidence" value="ECO:0007669"/>
    <property type="project" value="UniProtKB-ARBA"/>
</dbReference>
<proteinExistence type="inferred from homology"/>
<organism evidence="4 5">
    <name type="scientific">Corynebacterium mendelii</name>
    <dbReference type="NCBI Taxonomy" id="2765362"/>
    <lineage>
        <taxon>Bacteria</taxon>
        <taxon>Bacillati</taxon>
        <taxon>Actinomycetota</taxon>
        <taxon>Actinomycetes</taxon>
        <taxon>Mycobacteriales</taxon>
        <taxon>Corynebacteriaceae</taxon>
        <taxon>Corynebacterium</taxon>
    </lineage>
</organism>
<dbReference type="Pfam" id="PF08212">
    <property type="entry name" value="Lipocalin_2"/>
    <property type="match status" value="1"/>
</dbReference>
<dbReference type="InterPro" id="IPR022271">
    <property type="entry name" value="Lipocalin_ApoD"/>
</dbReference>
<dbReference type="SUPFAM" id="SSF50814">
    <property type="entry name" value="Lipocalins"/>
    <property type="match status" value="1"/>
</dbReference>
<dbReference type="CDD" id="cd19438">
    <property type="entry name" value="lipocalin_Blc-like"/>
    <property type="match status" value="1"/>
</dbReference>
<dbReference type="AlphaFoldDB" id="A0A939E228"/>
<dbReference type="EMBL" id="JAFLEQ010000017">
    <property type="protein sequence ID" value="MBN9645014.1"/>
    <property type="molecule type" value="Genomic_DNA"/>
</dbReference>
<evidence type="ECO:0000259" key="3">
    <source>
        <dbReference type="Pfam" id="PF08212"/>
    </source>
</evidence>
<keyword evidence="2" id="KW-0732">Signal</keyword>
<dbReference type="InterPro" id="IPR012674">
    <property type="entry name" value="Calycin"/>
</dbReference>
<dbReference type="InterPro" id="IPR047202">
    <property type="entry name" value="Lipocalin_Blc-like_dom"/>
</dbReference>
<accession>A0A939E228</accession>
<evidence type="ECO:0000313" key="5">
    <source>
        <dbReference type="Proteomes" id="UP000664332"/>
    </source>
</evidence>
<dbReference type="Gene3D" id="2.40.128.20">
    <property type="match status" value="1"/>
</dbReference>
<evidence type="ECO:0000256" key="2">
    <source>
        <dbReference type="PIRNR" id="PIRNR036893"/>
    </source>
</evidence>
<feature type="chain" id="PRO_5038205640" evidence="2">
    <location>
        <begin position="26"/>
        <end position="211"/>
    </location>
</feature>
<keyword evidence="5" id="KW-1185">Reference proteome</keyword>
<comment type="caution">
    <text evidence="4">The sequence shown here is derived from an EMBL/GenBank/DDBJ whole genome shotgun (WGS) entry which is preliminary data.</text>
</comment>
<dbReference type="RefSeq" id="WP_207279501.1">
    <property type="nucleotide sequence ID" value="NZ_JAFLEQ010000017.1"/>
</dbReference>
<dbReference type="PIRSF" id="PIRSF036893">
    <property type="entry name" value="Lipocalin_ApoD"/>
    <property type="match status" value="1"/>
</dbReference>
<name>A0A939E228_9CORY</name>
<reference evidence="4" key="1">
    <citation type="submission" date="2021-03" db="EMBL/GenBank/DDBJ databases">
        <authorList>
            <person name="Sun Q."/>
        </authorList>
    </citation>
    <scope>NUCLEOTIDE SEQUENCE</scope>
    <source>
        <strain evidence="4">CCM 8862</strain>
    </source>
</reference>
<comment type="similarity">
    <text evidence="1 2">Belongs to the calycin superfamily. Lipocalin family.</text>
</comment>
<evidence type="ECO:0000256" key="1">
    <source>
        <dbReference type="ARBA" id="ARBA00006889"/>
    </source>
</evidence>
<feature type="domain" description="Lipocalin/cytosolic fatty-acid binding" evidence="3">
    <location>
        <begin position="51"/>
        <end position="196"/>
    </location>
</feature>
<dbReference type="InterPro" id="IPR000566">
    <property type="entry name" value="Lipocln_cytosolic_FA-bd_dom"/>
</dbReference>
<dbReference type="Proteomes" id="UP000664332">
    <property type="component" value="Unassembled WGS sequence"/>
</dbReference>
<gene>
    <name evidence="4" type="ORF">JZY06_10380</name>
</gene>
<protein>
    <submittedName>
        <fullName evidence="4">Lipocalin family protein</fullName>
    </submittedName>
</protein>
<dbReference type="PANTHER" id="PTHR10612">
    <property type="entry name" value="APOLIPOPROTEIN D"/>
    <property type="match status" value="1"/>
</dbReference>
<sequence>MSIRRSAVSLLVAAAVSMVAVPAQAADFRGIPFGSSGESFSPTQLSQVDHLDLDGYQGTWHQVAVIPQLFNLQCQRDTTATYTLLDPQLVGVKNRCTTFTGRRSGVDGAARVTDPATGASLRVAFDNIPFQNIDGPTNYRVTWMSENKDVAIIGSPNRSNGYVLSRSRALSGDSWATVKKIITDRGWNTCQFVTTPVTGGYGAVTPLCLKK</sequence>